<dbReference type="InterPro" id="IPR029069">
    <property type="entry name" value="HotDog_dom_sf"/>
</dbReference>
<dbReference type="Proteomes" id="UP000528457">
    <property type="component" value="Unassembled WGS sequence"/>
</dbReference>
<evidence type="ECO:0000256" key="2">
    <source>
        <dbReference type="ARBA" id="ARBA00022801"/>
    </source>
</evidence>
<reference evidence="3 4" key="1">
    <citation type="submission" date="2020-08" db="EMBL/GenBank/DDBJ databases">
        <title>Genomic Encyclopedia of Type Strains, Phase IV (KMG-IV): sequencing the most valuable type-strain genomes for metagenomic binning, comparative biology and taxonomic classification.</title>
        <authorList>
            <person name="Goeker M."/>
        </authorList>
    </citation>
    <scope>NUCLEOTIDE SEQUENCE [LARGE SCALE GENOMIC DNA]</scope>
    <source>
        <strain evidence="3 4">DSM 22368</strain>
    </source>
</reference>
<proteinExistence type="inferred from homology"/>
<dbReference type="Gene3D" id="3.10.129.10">
    <property type="entry name" value="Hotdog Thioesterase"/>
    <property type="match status" value="1"/>
</dbReference>
<dbReference type="NCBIfam" id="TIGR02799">
    <property type="entry name" value="thio_ybgC"/>
    <property type="match status" value="1"/>
</dbReference>
<dbReference type="Pfam" id="PF13279">
    <property type="entry name" value="4HBT_2"/>
    <property type="match status" value="1"/>
</dbReference>
<keyword evidence="4" id="KW-1185">Reference proteome</keyword>
<keyword evidence="2 3" id="KW-0378">Hydrolase</keyword>
<dbReference type="SUPFAM" id="SSF54637">
    <property type="entry name" value="Thioesterase/thiol ester dehydrase-isomerase"/>
    <property type="match status" value="1"/>
</dbReference>
<dbReference type="FunFam" id="3.10.129.10:FF:000004">
    <property type="entry name" value="Tol-pal system-associated acyl-CoA thioesterase"/>
    <property type="match status" value="1"/>
</dbReference>
<dbReference type="AlphaFoldDB" id="A0A7X0JWV6"/>
<dbReference type="PIRSF" id="PIRSF003230">
    <property type="entry name" value="YbgC"/>
    <property type="match status" value="1"/>
</dbReference>
<comment type="similarity">
    <text evidence="1">Belongs to the 4-hydroxybenzoyl-CoA thioesterase family.</text>
</comment>
<evidence type="ECO:0000313" key="3">
    <source>
        <dbReference type="EMBL" id="MBB6522896.1"/>
    </source>
</evidence>
<dbReference type="NCBIfam" id="TIGR00051">
    <property type="entry name" value="YbgC/FadM family acyl-CoA thioesterase"/>
    <property type="match status" value="1"/>
</dbReference>
<comment type="caution">
    <text evidence="3">The sequence shown here is derived from an EMBL/GenBank/DDBJ whole genome shotgun (WGS) entry which is preliminary data.</text>
</comment>
<sequence>MKEAQKGEFSLSVRVYIEDTDAGGIVYYVNYLKFMERARTEMMRSLGFDKAAVGGDGQLMVVHSAAVNYRKPARLDDELRVSAKVIQCRRSYLVFRQEVRRAGSEELLCEGEIKVACVDGQTMKPKAMPKAITEALNTEE</sequence>
<dbReference type="InParanoid" id="A0A7X0JWV6"/>
<dbReference type="PANTHER" id="PTHR31793:SF37">
    <property type="entry name" value="ACYL-COA THIOESTER HYDROLASE YBGC"/>
    <property type="match status" value="1"/>
</dbReference>
<dbReference type="InterPro" id="IPR050563">
    <property type="entry name" value="4-hydroxybenzoyl-CoA_TE"/>
</dbReference>
<dbReference type="FunCoup" id="A0A7X0JWV6">
    <property type="interactions" value="200"/>
</dbReference>
<protein>
    <submittedName>
        <fullName evidence="3">4-hydroxybenzoyl-CoA thioesterase/acyl-CoA thioester hydrolase</fullName>
        <ecNumber evidence="3">3.1.2.-</ecNumber>
        <ecNumber evidence="3">3.1.2.23</ecNumber>
    </submittedName>
</protein>
<dbReference type="GO" id="GO:0018739">
    <property type="term" value="F:4-hydroxybenzoyl-CoA thioesterase activity"/>
    <property type="evidence" value="ECO:0007669"/>
    <property type="project" value="UniProtKB-EC"/>
</dbReference>
<dbReference type="EC" id="3.1.2.-" evidence="3"/>
<gene>
    <name evidence="3" type="ORF">HNR48_003181</name>
</gene>
<dbReference type="GO" id="GO:0047617">
    <property type="term" value="F:fatty acyl-CoA hydrolase activity"/>
    <property type="evidence" value="ECO:0007669"/>
    <property type="project" value="TreeGrafter"/>
</dbReference>
<dbReference type="PANTHER" id="PTHR31793">
    <property type="entry name" value="4-HYDROXYBENZOYL-COA THIOESTERASE FAMILY MEMBER"/>
    <property type="match status" value="1"/>
</dbReference>
<name>A0A7X0JWV6_9GAMM</name>
<dbReference type="EMBL" id="JACHHT010000002">
    <property type="protein sequence ID" value="MBB6522896.1"/>
    <property type="molecule type" value="Genomic_DNA"/>
</dbReference>
<dbReference type="RefSeq" id="WP_279546033.1">
    <property type="nucleotide sequence ID" value="NZ_JAAONY010000002.1"/>
</dbReference>
<dbReference type="CDD" id="cd00586">
    <property type="entry name" value="4HBT"/>
    <property type="match status" value="1"/>
</dbReference>
<dbReference type="EC" id="3.1.2.23" evidence="3"/>
<evidence type="ECO:0000256" key="1">
    <source>
        <dbReference type="ARBA" id="ARBA00005953"/>
    </source>
</evidence>
<dbReference type="InterPro" id="IPR014166">
    <property type="entry name" value="Tol-Pal_acyl-CoA_thioesterase"/>
</dbReference>
<organism evidence="3 4">
    <name type="scientific">Pseudoteredinibacter isoporae</name>
    <dbReference type="NCBI Taxonomy" id="570281"/>
    <lineage>
        <taxon>Bacteria</taxon>
        <taxon>Pseudomonadati</taxon>
        <taxon>Pseudomonadota</taxon>
        <taxon>Gammaproteobacteria</taxon>
        <taxon>Cellvibrionales</taxon>
        <taxon>Cellvibrionaceae</taxon>
        <taxon>Pseudoteredinibacter</taxon>
    </lineage>
</organism>
<evidence type="ECO:0000313" key="4">
    <source>
        <dbReference type="Proteomes" id="UP000528457"/>
    </source>
</evidence>
<dbReference type="InterPro" id="IPR006684">
    <property type="entry name" value="YbgC/YbaW"/>
</dbReference>
<accession>A0A7X0JWV6</accession>